<organism evidence="3 4">
    <name type="scientific">Tetradesmus obliquus</name>
    <name type="common">Green alga</name>
    <name type="synonym">Acutodesmus obliquus</name>
    <dbReference type="NCBI Taxonomy" id="3088"/>
    <lineage>
        <taxon>Eukaryota</taxon>
        <taxon>Viridiplantae</taxon>
        <taxon>Chlorophyta</taxon>
        <taxon>core chlorophytes</taxon>
        <taxon>Chlorophyceae</taxon>
        <taxon>CS clade</taxon>
        <taxon>Sphaeropleales</taxon>
        <taxon>Scenedesmaceae</taxon>
        <taxon>Tetradesmus</taxon>
    </lineage>
</organism>
<evidence type="ECO:0000259" key="2">
    <source>
        <dbReference type="SMART" id="SM01093"/>
    </source>
</evidence>
<keyword evidence="1" id="KW-0175">Coiled coil</keyword>
<dbReference type="EMBL" id="FNXT01000845">
    <property type="protein sequence ID" value="SZX68226.1"/>
    <property type="molecule type" value="Genomic_DNA"/>
</dbReference>
<dbReference type="PANTHER" id="PTHR33921:SF15">
    <property type="entry name" value="CALVIN CYCLE PROTEIN CP12-2, CHLOROPLASTIC"/>
    <property type="match status" value="1"/>
</dbReference>
<feature type="domain" description="CP12" evidence="2">
    <location>
        <begin position="32"/>
        <end position="103"/>
    </location>
</feature>
<dbReference type="AlphaFoldDB" id="A0A383VUZ4"/>
<dbReference type="GO" id="GO:0009507">
    <property type="term" value="C:chloroplast"/>
    <property type="evidence" value="ECO:0007669"/>
    <property type="project" value="TreeGrafter"/>
</dbReference>
<feature type="coiled-coil region" evidence="1">
    <location>
        <begin position="22"/>
        <end position="49"/>
    </location>
</feature>
<name>A0A383VUZ4_TETOB</name>
<dbReference type="SMART" id="SM01093">
    <property type="entry name" value="CP12"/>
    <property type="match status" value="1"/>
</dbReference>
<evidence type="ECO:0000313" key="4">
    <source>
        <dbReference type="Proteomes" id="UP000256970"/>
    </source>
</evidence>
<proteinExistence type="predicted"/>
<keyword evidence="4" id="KW-1185">Reference proteome</keyword>
<dbReference type="PANTHER" id="PTHR33921">
    <property type="entry name" value="CALVIN CYCLE PROTEIN CP12-2, CHLOROPLASTIC"/>
    <property type="match status" value="1"/>
</dbReference>
<protein>
    <recommendedName>
        <fullName evidence="2">CP12 domain-containing protein</fullName>
    </recommendedName>
</protein>
<dbReference type="STRING" id="3088.A0A383VUZ4"/>
<gene>
    <name evidence="3" type="ORF">BQ4739_LOCUS8595</name>
</gene>
<dbReference type="Proteomes" id="UP000256970">
    <property type="component" value="Unassembled WGS sequence"/>
</dbReference>
<dbReference type="GO" id="GO:0080153">
    <property type="term" value="P:negative regulation of reductive pentose-phosphate cycle"/>
    <property type="evidence" value="ECO:0007669"/>
    <property type="project" value="TreeGrafter"/>
</dbReference>
<dbReference type="InterPro" id="IPR039314">
    <property type="entry name" value="CP12-like"/>
</dbReference>
<dbReference type="InterPro" id="IPR003823">
    <property type="entry name" value="CP12_dom"/>
</dbReference>
<reference evidence="3 4" key="1">
    <citation type="submission" date="2016-10" db="EMBL/GenBank/DDBJ databases">
        <authorList>
            <person name="Cai Z."/>
        </authorList>
    </citation>
    <scope>NUCLEOTIDE SEQUENCE [LARGE SCALE GENOMIC DNA]</scope>
</reference>
<accession>A0A383VUZ4</accession>
<dbReference type="Pfam" id="PF02672">
    <property type="entry name" value="CP12"/>
    <property type="match status" value="1"/>
</dbReference>
<evidence type="ECO:0000256" key="1">
    <source>
        <dbReference type="SAM" id="Coils"/>
    </source>
</evidence>
<evidence type="ECO:0000313" key="3">
    <source>
        <dbReference type="EMBL" id="SZX68226.1"/>
    </source>
</evidence>
<sequence length="103" mass="11297">MACKAVPVPRRHARIVVRSGNTGHSQTEIAEAERRLEEARKEAKTVEANGDAQHKAAAWDNVEELAAAVSHMKAAAKADLLSDPLEQFCDENPDADECRVYDD</sequence>